<organism evidence="1">
    <name type="scientific">bioreactor metagenome</name>
    <dbReference type="NCBI Taxonomy" id="1076179"/>
    <lineage>
        <taxon>unclassified sequences</taxon>
        <taxon>metagenomes</taxon>
        <taxon>ecological metagenomes</taxon>
    </lineage>
</organism>
<reference evidence="1" key="1">
    <citation type="submission" date="2019-08" db="EMBL/GenBank/DDBJ databases">
        <authorList>
            <person name="Kucharzyk K."/>
            <person name="Murdoch R.W."/>
            <person name="Higgins S."/>
            <person name="Loffler F."/>
        </authorList>
    </citation>
    <scope>NUCLEOTIDE SEQUENCE</scope>
</reference>
<protein>
    <recommendedName>
        <fullName evidence="2">Outer membrane protein beta-barrel domain-containing protein</fullName>
    </recommendedName>
</protein>
<accession>A0A644TLP4</accession>
<sequence length="171" mass="19256">MRDINDFNYGLLFNIGGVTPFGLEIVMDLGFEGNVNKSNNKQLNVLTSLISLNLGYPVIKLKNEKFMIVPRVGIGLNANQYNYVRTSDNNLTMDSIAGNAWTITQNNNFYIPLGLEFRFGGPKEYFVIAGEYRHTFYFSNSYLSLSKQRVSDFPDLGLNNIAIKIGFVGML</sequence>
<evidence type="ECO:0000313" key="1">
    <source>
        <dbReference type="EMBL" id="MPL66631.1"/>
    </source>
</evidence>
<gene>
    <name evidence="1" type="ORF">SDC9_12318</name>
</gene>
<proteinExistence type="predicted"/>
<evidence type="ECO:0008006" key="2">
    <source>
        <dbReference type="Google" id="ProtNLM"/>
    </source>
</evidence>
<comment type="caution">
    <text evidence="1">The sequence shown here is derived from an EMBL/GenBank/DDBJ whole genome shotgun (WGS) entry which is preliminary data.</text>
</comment>
<dbReference type="EMBL" id="VSSQ01000033">
    <property type="protein sequence ID" value="MPL66631.1"/>
    <property type="molecule type" value="Genomic_DNA"/>
</dbReference>
<dbReference type="AlphaFoldDB" id="A0A644TLP4"/>
<name>A0A644TLP4_9ZZZZ</name>